<dbReference type="EMBL" id="HBHR01021365">
    <property type="protein sequence ID" value="CAD9872706.1"/>
    <property type="molecule type" value="Transcribed_RNA"/>
</dbReference>
<feature type="transmembrane region" description="Helical" evidence="3">
    <location>
        <begin position="509"/>
        <end position="533"/>
    </location>
</feature>
<sequence>MKMKSRTFLSLLLACFYLYVPSCTATENVDVGEHEAMVVEETEPSELSILQEQMAAVQQELKLKKDDLNRLYEKKDMLERIIQNTKEENYQLGQRIHILEQQREEESAAHKKTQEQQQLCIQNTVHEGEQAQTTISTLREQLSLMESKQRELEQAHQGKAADAATAAAAEAQLGQAQRELSEYQAQVEALRSQAEAAEARAGEAERAMERAQQQASEAREEAEVAAGEGEAELEGCNAELEGQKEQRRNLEKILGEFENEVSRLTALQDVLKQKESDNDNLVVKYALEKDQKAKLEKDVRRLQGQVREAEAKLEQMNEVRPVLPLVVGAVNQTFHRAYAEARVQAGVVQARAGEVVQHPVAKQVVEGGKAAYQHAARACSIAVEAAQPHYDAHLRPRVDPVLDQVRAHVQAHWADQVEPQVRSLWAQIADLAAKTAAGARAGFSRANAGAVDHLKSAGFYPQFVADNAEEVVRALWISTGIFLFWLLLPLIWFLVVTLPLRVMWFAVSFAFRTVFAVVFFVVRLPFLVLLLFWRLVAGGKGGKKKSSSKKKSNKKKQKKH</sequence>
<dbReference type="PANTHER" id="PTHR32083">
    <property type="entry name" value="CILIA AND FLAGELLA-ASSOCIATED PROTEIN 58-RELATED"/>
    <property type="match status" value="1"/>
</dbReference>
<keyword evidence="4" id="KW-0732">Signal</keyword>
<evidence type="ECO:0000256" key="4">
    <source>
        <dbReference type="SAM" id="SignalP"/>
    </source>
</evidence>
<feature type="signal peptide" evidence="4">
    <location>
        <begin position="1"/>
        <end position="25"/>
    </location>
</feature>
<feature type="region of interest" description="Disordered" evidence="2">
    <location>
        <begin position="539"/>
        <end position="560"/>
    </location>
</feature>
<reference evidence="5" key="1">
    <citation type="submission" date="2021-01" db="EMBL/GenBank/DDBJ databases">
        <authorList>
            <person name="Corre E."/>
            <person name="Pelletier E."/>
            <person name="Niang G."/>
            <person name="Scheremetjew M."/>
            <person name="Finn R."/>
            <person name="Kale V."/>
            <person name="Holt S."/>
            <person name="Cochrane G."/>
            <person name="Meng A."/>
            <person name="Brown T."/>
            <person name="Cohen L."/>
        </authorList>
    </citation>
    <scope>NUCLEOTIDE SEQUENCE</scope>
    <source>
        <strain evidence="5">CCMP1661</strain>
    </source>
</reference>
<dbReference type="AlphaFoldDB" id="A0A7S2V564"/>
<organism evidence="5">
    <name type="scientific">Fibrocapsa japonica</name>
    <dbReference type="NCBI Taxonomy" id="94617"/>
    <lineage>
        <taxon>Eukaryota</taxon>
        <taxon>Sar</taxon>
        <taxon>Stramenopiles</taxon>
        <taxon>Ochrophyta</taxon>
        <taxon>Raphidophyceae</taxon>
        <taxon>Chattonellales</taxon>
        <taxon>Chattonellaceae</taxon>
        <taxon>Fibrocapsa</taxon>
    </lineage>
</organism>
<evidence type="ECO:0000256" key="3">
    <source>
        <dbReference type="SAM" id="Phobius"/>
    </source>
</evidence>
<feature type="region of interest" description="Disordered" evidence="2">
    <location>
        <begin position="194"/>
        <end position="236"/>
    </location>
</feature>
<gene>
    <name evidence="5" type="ORF">FJAP1339_LOCUS10836</name>
</gene>
<keyword evidence="3" id="KW-0472">Membrane</keyword>
<accession>A0A7S2V564</accession>
<feature type="transmembrane region" description="Helical" evidence="3">
    <location>
        <begin position="474"/>
        <end position="497"/>
    </location>
</feature>
<name>A0A7S2V564_9STRA</name>
<evidence type="ECO:0000256" key="2">
    <source>
        <dbReference type="SAM" id="MobiDB-lite"/>
    </source>
</evidence>
<proteinExistence type="predicted"/>
<evidence type="ECO:0000313" key="5">
    <source>
        <dbReference type="EMBL" id="CAD9872706.1"/>
    </source>
</evidence>
<evidence type="ECO:0000256" key="1">
    <source>
        <dbReference type="ARBA" id="ARBA00023054"/>
    </source>
</evidence>
<feature type="compositionally biased region" description="Basic and acidic residues" evidence="2">
    <location>
        <begin position="197"/>
        <end position="209"/>
    </location>
</feature>
<keyword evidence="1" id="KW-0175">Coiled coil</keyword>
<protein>
    <submittedName>
        <fullName evidence="5">Uncharacterized protein</fullName>
    </submittedName>
</protein>
<feature type="compositionally biased region" description="Basic residues" evidence="2">
    <location>
        <begin position="541"/>
        <end position="560"/>
    </location>
</feature>
<feature type="chain" id="PRO_5031053201" evidence="4">
    <location>
        <begin position="26"/>
        <end position="560"/>
    </location>
</feature>
<feature type="compositionally biased region" description="Low complexity" evidence="2">
    <location>
        <begin position="224"/>
        <end position="236"/>
    </location>
</feature>
<keyword evidence="3" id="KW-1133">Transmembrane helix</keyword>
<keyword evidence="3" id="KW-0812">Transmembrane</keyword>